<keyword evidence="2" id="KW-1185">Reference proteome</keyword>
<evidence type="ECO:0000313" key="2">
    <source>
        <dbReference type="Proteomes" id="UP000269505"/>
    </source>
</evidence>
<dbReference type="InterPro" id="IPR021739">
    <property type="entry name" value="SaV-like"/>
</dbReference>
<sequence length="85" mass="9715">MRKLVSGNEEPNDIVNKPSHYTYGKIEIIEIVEQVTATYPVKIAFSIGNALKYISRAPFKNGVEDLKKAVWYLDRAIKKWESDGE</sequence>
<dbReference type="Pfam" id="PF11753">
    <property type="entry name" value="DUF3310"/>
    <property type="match status" value="1"/>
</dbReference>
<evidence type="ECO:0000313" key="1">
    <source>
        <dbReference type="EMBL" id="RMI85023.1"/>
    </source>
</evidence>
<comment type="caution">
    <text evidence="1">The sequence shown here is derived from an EMBL/GenBank/DDBJ whole genome shotgun (WGS) entry which is preliminary data.</text>
</comment>
<reference evidence="1 2" key="1">
    <citation type="submission" date="2018-10" db="EMBL/GenBank/DDBJ databases">
        <title>Staphylococcus pseudoxylosus sp. nov., isolated from bovine mastitis.</title>
        <authorList>
            <person name="Macfadyen A.C."/>
            <person name="Leroy S."/>
            <person name="Harrison E.M."/>
            <person name="Parkhill J."/>
            <person name="Holmes M.A."/>
            <person name="Paterson G.K."/>
        </authorList>
    </citation>
    <scope>NUCLEOTIDE SEQUENCE [LARGE SCALE GENOMIC DNA]</scope>
    <source>
        <strain evidence="1 2">S04009</strain>
    </source>
</reference>
<protein>
    <submittedName>
        <fullName evidence="1">DUF3310 domain-containing protein</fullName>
    </submittedName>
</protein>
<organism evidence="1 2">
    <name type="scientific">Staphylococcus pseudoxylosus</name>
    <dbReference type="NCBI Taxonomy" id="2282419"/>
    <lineage>
        <taxon>Bacteria</taxon>
        <taxon>Bacillati</taxon>
        <taxon>Bacillota</taxon>
        <taxon>Bacilli</taxon>
        <taxon>Bacillales</taxon>
        <taxon>Staphylococcaceae</taxon>
        <taxon>Staphylococcus</taxon>
    </lineage>
</organism>
<dbReference type="AlphaFoldDB" id="A0AAQ0MIR6"/>
<accession>A0AAQ0MIR6</accession>
<name>A0AAQ0MIR6_9STAP</name>
<dbReference type="EMBL" id="RCVN01000008">
    <property type="protein sequence ID" value="RMI85023.1"/>
    <property type="molecule type" value="Genomic_DNA"/>
</dbReference>
<dbReference type="Proteomes" id="UP000269505">
    <property type="component" value="Unassembled WGS sequence"/>
</dbReference>
<proteinExistence type="predicted"/>
<gene>
    <name evidence="1" type="ORF">D9V42_09015</name>
</gene>